<organism evidence="3 4">
    <name type="scientific">Ignelater luminosus</name>
    <name type="common">Cucubano</name>
    <name type="synonym">Pyrophorus luminosus</name>
    <dbReference type="NCBI Taxonomy" id="2038154"/>
    <lineage>
        <taxon>Eukaryota</taxon>
        <taxon>Metazoa</taxon>
        <taxon>Ecdysozoa</taxon>
        <taxon>Arthropoda</taxon>
        <taxon>Hexapoda</taxon>
        <taxon>Insecta</taxon>
        <taxon>Pterygota</taxon>
        <taxon>Neoptera</taxon>
        <taxon>Endopterygota</taxon>
        <taxon>Coleoptera</taxon>
        <taxon>Polyphaga</taxon>
        <taxon>Elateriformia</taxon>
        <taxon>Elateroidea</taxon>
        <taxon>Elateridae</taxon>
        <taxon>Agrypninae</taxon>
        <taxon>Pyrophorini</taxon>
        <taxon>Ignelater</taxon>
    </lineage>
</organism>
<accession>A0A8K0C9F0</accession>
<dbReference type="Proteomes" id="UP000801492">
    <property type="component" value="Unassembled WGS sequence"/>
</dbReference>
<evidence type="ECO:0000256" key="1">
    <source>
        <dbReference type="SAM" id="Coils"/>
    </source>
</evidence>
<keyword evidence="1" id="KW-0175">Coiled coil</keyword>
<comment type="caution">
    <text evidence="3">The sequence shown here is derived from an EMBL/GenBank/DDBJ whole genome shotgun (WGS) entry which is preliminary data.</text>
</comment>
<dbReference type="EMBL" id="VTPC01090848">
    <property type="protein sequence ID" value="KAF2881192.1"/>
    <property type="molecule type" value="Genomic_DNA"/>
</dbReference>
<dbReference type="OrthoDB" id="10063592at2759"/>
<proteinExistence type="predicted"/>
<feature type="compositionally biased region" description="Low complexity" evidence="2">
    <location>
        <begin position="466"/>
        <end position="480"/>
    </location>
</feature>
<evidence type="ECO:0000256" key="2">
    <source>
        <dbReference type="SAM" id="MobiDB-lite"/>
    </source>
</evidence>
<evidence type="ECO:0000313" key="4">
    <source>
        <dbReference type="Proteomes" id="UP000801492"/>
    </source>
</evidence>
<reference evidence="3" key="1">
    <citation type="submission" date="2019-08" db="EMBL/GenBank/DDBJ databases">
        <title>The genome of the North American firefly Photinus pyralis.</title>
        <authorList>
            <consortium name="Photinus pyralis genome working group"/>
            <person name="Fallon T.R."/>
            <person name="Sander Lower S.E."/>
            <person name="Weng J.-K."/>
        </authorList>
    </citation>
    <scope>NUCLEOTIDE SEQUENCE</scope>
    <source>
        <strain evidence="3">TRF0915ILg1</strain>
        <tissue evidence="3">Whole body</tissue>
    </source>
</reference>
<feature type="region of interest" description="Disordered" evidence="2">
    <location>
        <begin position="49"/>
        <end position="78"/>
    </location>
</feature>
<feature type="compositionally biased region" description="Pro residues" evidence="2">
    <location>
        <begin position="489"/>
        <end position="504"/>
    </location>
</feature>
<gene>
    <name evidence="3" type="ORF">ILUMI_24976</name>
</gene>
<feature type="region of interest" description="Disordered" evidence="2">
    <location>
        <begin position="176"/>
        <end position="197"/>
    </location>
</feature>
<feature type="compositionally biased region" description="Low complexity" evidence="2">
    <location>
        <begin position="244"/>
        <end position="268"/>
    </location>
</feature>
<feature type="region of interest" description="Disordered" evidence="2">
    <location>
        <begin position="675"/>
        <end position="694"/>
    </location>
</feature>
<protein>
    <submittedName>
        <fullName evidence="3">Uncharacterized protein</fullName>
    </submittedName>
</protein>
<feature type="coiled-coil region" evidence="1">
    <location>
        <begin position="19"/>
        <end position="46"/>
    </location>
</feature>
<sequence length="694" mass="78429">MAEAALSLANESNISKTIRRQHMAQYQYHKRQYNSLEEKLTFLKTRMQMAQPPHLPSQQQKQKKKPRPVDQDDTVSMSVSMQPTEPFAKSILRHSMRSLQHPLSSENNIDHRNLAGHQKVTYRNSEGSPHVDLGSSLIRPEDALVSGIYRLSLNGYKAYMERKEGGHIITNQHVSSHFTPSQSSLNSYQHQPSQSQYAQISNHTLPHGSQRSQQSIHGYVMYPQYNPSIHQSQFVHDATKYTTNSQSSNGLRQSSSPGSTSHTSSYSKTPYYSPTMYTTCKPYPTIEQQLRTLNPHQIQPHQQYEHDVMTSAGLGGYWKRTESGELIWCNSAASDSWQRDKRFGSLDRRRNKRIHKRTSPLVDPKSATISVVMQYPESVRPVPAKTQQIGNRSRQDNRQLVRTQSLGSVGAQTIDSVWPSDDNSSCGSDAHSINEVNLAARKQKQKEWFETSLDGPAPSTPTRSHSIVSSTVTSTISSISPKEKYIETPPRPMHSPQPHKPPLEIPAESNPNPSPTVHEPNMELFNNNIPKNGTLIQAGHCKPYHEETKPFEMSDFYKYSTKFKKSPNKQSENFKNHSENSGLSLLPPTCPVQRNLNQSFEEDNTSIIQKGIYQPLQPMKCQPFSPNNNFDRSVENVGSPSSINTSLDLSQLTSNVAENFSAEMNAWYQNHEQQIDNNNPERQGPNNRSTATLV</sequence>
<dbReference type="AlphaFoldDB" id="A0A8K0C9F0"/>
<feature type="region of interest" description="Disordered" evidence="2">
    <location>
        <begin position="567"/>
        <end position="589"/>
    </location>
</feature>
<feature type="region of interest" description="Disordered" evidence="2">
    <location>
        <begin position="241"/>
        <end position="268"/>
    </location>
</feature>
<keyword evidence="4" id="KW-1185">Reference proteome</keyword>
<name>A0A8K0C9F0_IGNLU</name>
<feature type="region of interest" description="Disordered" evidence="2">
    <location>
        <begin position="451"/>
        <end position="520"/>
    </location>
</feature>
<evidence type="ECO:0000313" key="3">
    <source>
        <dbReference type="EMBL" id="KAF2881192.1"/>
    </source>
</evidence>